<evidence type="ECO:0000313" key="2">
    <source>
        <dbReference type="Proteomes" id="UP001190700"/>
    </source>
</evidence>
<dbReference type="Proteomes" id="UP001190700">
    <property type="component" value="Unassembled WGS sequence"/>
</dbReference>
<comment type="caution">
    <text evidence="1">The sequence shown here is derived from an EMBL/GenBank/DDBJ whole genome shotgun (WGS) entry which is preliminary data.</text>
</comment>
<organism evidence="1 2">
    <name type="scientific">Cymbomonas tetramitiformis</name>
    <dbReference type="NCBI Taxonomy" id="36881"/>
    <lineage>
        <taxon>Eukaryota</taxon>
        <taxon>Viridiplantae</taxon>
        <taxon>Chlorophyta</taxon>
        <taxon>Pyramimonadophyceae</taxon>
        <taxon>Pyramimonadales</taxon>
        <taxon>Pyramimonadaceae</taxon>
        <taxon>Cymbomonas</taxon>
    </lineage>
</organism>
<sequence>AGATLHNIQPVWQRLDPKMDGKEGMEAEVAALESLALPTENSSEPRREEISGTEIETNPFLIPLDQGDVNAPATVLVDEADGGSL</sequence>
<protein>
    <submittedName>
        <fullName evidence="1">Uncharacterized protein</fullName>
    </submittedName>
</protein>
<feature type="non-terminal residue" evidence="1">
    <location>
        <position position="1"/>
    </location>
</feature>
<dbReference type="AlphaFoldDB" id="A0AAE0L2B3"/>
<dbReference type="EMBL" id="LGRX02011134">
    <property type="protein sequence ID" value="KAK3269224.1"/>
    <property type="molecule type" value="Genomic_DNA"/>
</dbReference>
<evidence type="ECO:0000313" key="1">
    <source>
        <dbReference type="EMBL" id="KAK3269224.1"/>
    </source>
</evidence>
<keyword evidence="2" id="KW-1185">Reference proteome</keyword>
<proteinExistence type="predicted"/>
<reference evidence="1 2" key="1">
    <citation type="journal article" date="2015" name="Genome Biol. Evol.">
        <title>Comparative Genomics of a Bacterivorous Green Alga Reveals Evolutionary Causalities and Consequences of Phago-Mixotrophic Mode of Nutrition.</title>
        <authorList>
            <person name="Burns J.A."/>
            <person name="Paasch A."/>
            <person name="Narechania A."/>
            <person name="Kim E."/>
        </authorList>
    </citation>
    <scope>NUCLEOTIDE SEQUENCE [LARGE SCALE GENOMIC DNA]</scope>
    <source>
        <strain evidence="1 2">PLY_AMNH</strain>
    </source>
</reference>
<accession>A0AAE0L2B3</accession>
<gene>
    <name evidence="1" type="ORF">CYMTET_22323</name>
</gene>
<name>A0AAE0L2B3_9CHLO</name>